<feature type="domain" description="TGS" evidence="2">
    <location>
        <begin position="417"/>
        <end position="478"/>
    </location>
</feature>
<reference evidence="3" key="1">
    <citation type="submission" date="2020-09" db="EMBL/GenBank/DDBJ databases">
        <authorList>
            <person name="Kim M.K."/>
        </authorList>
    </citation>
    <scope>NUCLEOTIDE SEQUENCE</scope>
    <source>
        <strain evidence="3">BT702</strain>
    </source>
</reference>
<name>A0A927AUQ5_9BACT</name>
<dbReference type="Gene3D" id="3.30.70.260">
    <property type="match status" value="1"/>
</dbReference>
<dbReference type="InterPro" id="IPR003607">
    <property type="entry name" value="HD/PDEase_dom"/>
</dbReference>
<dbReference type="InterPro" id="IPR012675">
    <property type="entry name" value="Beta-grasp_dom_sf"/>
</dbReference>
<dbReference type="NCBIfam" id="TIGR00691">
    <property type="entry name" value="spoT_relA"/>
    <property type="match status" value="1"/>
</dbReference>
<dbReference type="InterPro" id="IPR007685">
    <property type="entry name" value="RelA_SpoT"/>
</dbReference>
<dbReference type="CDD" id="cd05399">
    <property type="entry name" value="NT_Rel-Spo_like"/>
    <property type="match status" value="1"/>
</dbReference>
<dbReference type="FunFam" id="3.10.20.30:FF:000002">
    <property type="entry name" value="GTP pyrophosphokinase (RelA/SpoT)"/>
    <property type="match status" value="1"/>
</dbReference>
<dbReference type="InterPro" id="IPR004095">
    <property type="entry name" value="TGS"/>
</dbReference>
<dbReference type="CDD" id="cd04876">
    <property type="entry name" value="ACT_RelA-SpoT"/>
    <property type="match status" value="1"/>
</dbReference>
<dbReference type="SUPFAM" id="SSF55021">
    <property type="entry name" value="ACT-like"/>
    <property type="match status" value="1"/>
</dbReference>
<dbReference type="Gene3D" id="3.10.20.30">
    <property type="match status" value="1"/>
</dbReference>
<dbReference type="GO" id="GO:0005886">
    <property type="term" value="C:plasma membrane"/>
    <property type="evidence" value="ECO:0007669"/>
    <property type="project" value="TreeGrafter"/>
</dbReference>
<protein>
    <submittedName>
        <fullName evidence="3">Bifunctional (P)ppGpp synthetase/guanosine-3',5'-bis(Diphosphate) 3'-pyrophosphohydrolase</fullName>
    </submittedName>
</protein>
<keyword evidence="4" id="KW-1185">Reference proteome</keyword>
<dbReference type="SMART" id="SM00471">
    <property type="entry name" value="HDc"/>
    <property type="match status" value="1"/>
</dbReference>
<dbReference type="InterPro" id="IPR045600">
    <property type="entry name" value="RelA/SpoT_AH_RIS"/>
</dbReference>
<dbReference type="FunFam" id="1.10.3210.10:FF:000001">
    <property type="entry name" value="GTP pyrophosphokinase RelA"/>
    <property type="match status" value="1"/>
</dbReference>
<dbReference type="AlphaFoldDB" id="A0A927AUQ5"/>
<comment type="function">
    <text evidence="1">In eubacteria ppGpp (guanosine 3'-diphosphate 5'-diphosphate) is a mediator of the stringent response that coordinates a variety of cellular activities in response to changes in nutritional abundance.</text>
</comment>
<dbReference type="SUPFAM" id="SSF109604">
    <property type="entry name" value="HD-domain/PDEase-like"/>
    <property type="match status" value="1"/>
</dbReference>
<dbReference type="PROSITE" id="PS51880">
    <property type="entry name" value="TGS"/>
    <property type="match status" value="1"/>
</dbReference>
<dbReference type="InterPro" id="IPR043519">
    <property type="entry name" value="NT_sf"/>
</dbReference>
<evidence type="ECO:0000313" key="3">
    <source>
        <dbReference type="EMBL" id="MBD2704760.1"/>
    </source>
</evidence>
<dbReference type="PANTHER" id="PTHR21262">
    <property type="entry name" value="GUANOSINE-3',5'-BIS DIPHOSPHATE 3'-PYROPHOSPHOHYDROLASE"/>
    <property type="match status" value="1"/>
</dbReference>
<dbReference type="CDD" id="cd01668">
    <property type="entry name" value="TGS_RSH"/>
    <property type="match status" value="1"/>
</dbReference>
<dbReference type="InterPro" id="IPR002912">
    <property type="entry name" value="ACT_dom"/>
</dbReference>
<dbReference type="PANTHER" id="PTHR21262:SF31">
    <property type="entry name" value="GTP PYROPHOSPHOKINASE"/>
    <property type="match status" value="1"/>
</dbReference>
<dbReference type="InterPro" id="IPR004811">
    <property type="entry name" value="RelA/Spo_fam"/>
</dbReference>
<dbReference type="EMBL" id="JACWZY010000036">
    <property type="protein sequence ID" value="MBD2704760.1"/>
    <property type="molecule type" value="Genomic_DNA"/>
</dbReference>
<dbReference type="SUPFAM" id="SSF81301">
    <property type="entry name" value="Nucleotidyltransferase"/>
    <property type="match status" value="1"/>
</dbReference>
<sequence>MMNTIDRRPHPEPVIDLELERQEILKRYRRLLRAAKPMLKGDDAKLIKKAFNMSAEAHKNMRRRSGEPYIYHPLAVAQIAVEEIGLGTTSIVAALLHDVVEDTETTIADIDRAFGPKIARIIDGLTKISGYFEYGSSQQAENFRKMLLTLSDDVRVILIKLADRLHNMRTLDSMPRDKQLKIASETIYIYAPLAHRLGLYTIKSELEDMYLKHVEPEAYKDIAKKLRETRLARDRFIGRFIEPIEKDMAETKIKYVIRGRPKSIYSIWNKLSKSKKPFEEIYDLFAVRIILNVAQEEEKAACWRAYSIVTDHYKPNPDRLKDWISTPRANGYESLHTTVMSKQGQWVEVQIRTERMNEIAEKGYAAHWKYKGNDTQAGAGIEAWISQVRDMIESAGHGDKKAAIEFVDDFRSNLYSEEVFVFTPKGELKVLQRGATALDFAFDIHTQVGARCMAAKVNNTLVPLSYVLQNGDQVEVITSNRQKPSEDWLRFVVTSKAKTKIKDLIKEDNKRYVTDGREAVAKKLRLLRMEMTNEVLNQLRAYFGSKTTDDFFYRVGKGHIDVGELKKFKSDKEAKENRANKLNTDTIPDAKAFVKELKKIHGERADADMLLIGEDMDRIDYTLSKCCNPISGDDVFGFVTINEGIKIHRVTCPNAVELMSNHGNRIIKAKWTSQKELAFLAGLRITGTDRVGLINDVTRVISNELHINMRSVAIDSKDGIFEGNIKLYVHDTVHLDTLMNKLEQVKGVFEVVRFDS</sequence>
<dbReference type="Pfam" id="PF13328">
    <property type="entry name" value="HD_4"/>
    <property type="match status" value="1"/>
</dbReference>
<proteinExistence type="inferred from homology"/>
<dbReference type="SUPFAM" id="SSF81271">
    <property type="entry name" value="TGS-like"/>
    <property type="match status" value="1"/>
</dbReference>
<organism evidence="3 4">
    <name type="scientific">Spirosoma profusum</name>
    <dbReference type="NCBI Taxonomy" id="2771354"/>
    <lineage>
        <taxon>Bacteria</taxon>
        <taxon>Pseudomonadati</taxon>
        <taxon>Bacteroidota</taxon>
        <taxon>Cytophagia</taxon>
        <taxon>Cytophagales</taxon>
        <taxon>Cytophagaceae</taxon>
        <taxon>Spirosoma</taxon>
    </lineage>
</organism>
<gene>
    <name evidence="3" type="ORF">IC229_29260</name>
</gene>
<dbReference type="Pfam" id="PF13291">
    <property type="entry name" value="ACT_4"/>
    <property type="match status" value="1"/>
</dbReference>
<dbReference type="InterPro" id="IPR045865">
    <property type="entry name" value="ACT-like_dom_sf"/>
</dbReference>
<comment type="caution">
    <text evidence="3">The sequence shown here is derived from an EMBL/GenBank/DDBJ whole genome shotgun (WGS) entry which is preliminary data.</text>
</comment>
<dbReference type="SMART" id="SM00954">
    <property type="entry name" value="RelA_SpoT"/>
    <property type="match status" value="1"/>
</dbReference>
<dbReference type="Pfam" id="PF19296">
    <property type="entry name" value="RelA_AH_RIS"/>
    <property type="match status" value="1"/>
</dbReference>
<evidence type="ECO:0000313" key="4">
    <source>
        <dbReference type="Proteomes" id="UP000598820"/>
    </source>
</evidence>
<dbReference type="Pfam" id="PF02824">
    <property type="entry name" value="TGS"/>
    <property type="match status" value="1"/>
</dbReference>
<dbReference type="InterPro" id="IPR033655">
    <property type="entry name" value="TGS_RelA/SpoT"/>
</dbReference>
<accession>A0A927AUQ5</accession>
<dbReference type="RefSeq" id="WP_190891601.1">
    <property type="nucleotide sequence ID" value="NZ_JACWZY010000036.1"/>
</dbReference>
<dbReference type="Pfam" id="PF04607">
    <property type="entry name" value="RelA_SpoT"/>
    <property type="match status" value="1"/>
</dbReference>
<evidence type="ECO:0000256" key="1">
    <source>
        <dbReference type="RuleBase" id="RU003847"/>
    </source>
</evidence>
<dbReference type="Gene3D" id="1.10.3210.10">
    <property type="entry name" value="Hypothetical protein af1432"/>
    <property type="match status" value="1"/>
</dbReference>
<dbReference type="Proteomes" id="UP000598820">
    <property type="component" value="Unassembled WGS sequence"/>
</dbReference>
<dbReference type="InterPro" id="IPR012676">
    <property type="entry name" value="TGS-like"/>
</dbReference>
<dbReference type="GO" id="GO:0015969">
    <property type="term" value="P:guanosine tetraphosphate metabolic process"/>
    <property type="evidence" value="ECO:0007669"/>
    <property type="project" value="InterPro"/>
</dbReference>
<dbReference type="CDD" id="cd00077">
    <property type="entry name" value="HDc"/>
    <property type="match status" value="1"/>
</dbReference>
<dbReference type="Gene3D" id="3.30.460.10">
    <property type="entry name" value="Beta Polymerase, domain 2"/>
    <property type="match status" value="1"/>
</dbReference>
<comment type="similarity">
    <text evidence="1">Belongs to the relA/spoT family.</text>
</comment>
<evidence type="ECO:0000259" key="2">
    <source>
        <dbReference type="PROSITE" id="PS51880"/>
    </source>
</evidence>